<evidence type="ECO:0000256" key="1">
    <source>
        <dbReference type="SAM" id="MobiDB-lite"/>
    </source>
</evidence>
<feature type="compositionally biased region" description="Basic and acidic residues" evidence="1">
    <location>
        <begin position="289"/>
        <end position="304"/>
    </location>
</feature>
<keyword evidence="3" id="KW-1185">Reference proteome</keyword>
<name>A0A075AXD5_ROZAC</name>
<feature type="region of interest" description="Disordered" evidence="1">
    <location>
        <begin position="227"/>
        <end position="249"/>
    </location>
</feature>
<protein>
    <recommendedName>
        <fullName evidence="4">LisH domain-containing protein</fullName>
    </recommendedName>
</protein>
<evidence type="ECO:0008006" key="4">
    <source>
        <dbReference type="Google" id="ProtNLM"/>
    </source>
</evidence>
<evidence type="ECO:0000313" key="3">
    <source>
        <dbReference type="Proteomes" id="UP000030755"/>
    </source>
</evidence>
<proteinExistence type="predicted"/>
<dbReference type="AlphaFoldDB" id="A0A075AXD5"/>
<sequence>MSFPVDKKMFEKENIEPYINEIDEAMDKCGLKGAYKASILSNVSKILNGHKPLMNRTTTFGKAAVENDNGIERLMLNIVVNFLQSTGGMYTIETLKSEYSLNRFEFTPQAEVASMLKIDGAPETICCLELLIRAYFMLLSRDAPKIVQSGQKEVQTDDLVENKQLSSADSGLEKSISLDKVECEINVENANSELRPINSDDLENSTKDIVSPENVKKLKKLPVSLKKPKVAKAMEKSSPSYMRPTKASLAPKKDIKAVLEDQKLDFETSPVSPRKGSEVFKKKQKKRNRNEEVKQPKRNNKMDNDTDILEESTQKALSSSAIPSSSKFDDISALSKLDACNEAIKENSRQSLDLATISLLNIEPKPTFEHRKFRGSLETIQEDVVMELELDQRECPELYITENLLPMKKNFGFFDENGAIVSASGDNLPFFSGQYKDEFLDNENPIFVEDFEGVDLFSLEGVCLVSPLAPEIKENFEIRRDVFEFLNLPDDEHGNIDFKKDSIAYYPDPDEVLTLPSSIAVDGNFPRVSFSKHSFPTLFRYSRQIKRQGLRKDADLN</sequence>
<evidence type="ECO:0000313" key="2">
    <source>
        <dbReference type="EMBL" id="EPZ33189.1"/>
    </source>
</evidence>
<dbReference type="EMBL" id="KE561071">
    <property type="protein sequence ID" value="EPZ33189.1"/>
    <property type="molecule type" value="Genomic_DNA"/>
</dbReference>
<accession>A0A075AXD5</accession>
<dbReference type="Proteomes" id="UP000030755">
    <property type="component" value="Unassembled WGS sequence"/>
</dbReference>
<reference evidence="2 3" key="1">
    <citation type="journal article" date="2013" name="Curr. Biol.">
        <title>Shared signatures of parasitism and phylogenomics unite Cryptomycota and microsporidia.</title>
        <authorList>
            <person name="James T.Y."/>
            <person name="Pelin A."/>
            <person name="Bonen L."/>
            <person name="Ahrendt S."/>
            <person name="Sain D."/>
            <person name="Corradi N."/>
            <person name="Stajich J.E."/>
        </authorList>
    </citation>
    <scope>NUCLEOTIDE SEQUENCE [LARGE SCALE GENOMIC DNA]</scope>
    <source>
        <strain evidence="2 3">CSF55</strain>
    </source>
</reference>
<organism evidence="2 3">
    <name type="scientific">Rozella allomycis (strain CSF55)</name>
    <dbReference type="NCBI Taxonomy" id="988480"/>
    <lineage>
        <taxon>Eukaryota</taxon>
        <taxon>Fungi</taxon>
        <taxon>Fungi incertae sedis</taxon>
        <taxon>Cryptomycota</taxon>
        <taxon>Cryptomycota incertae sedis</taxon>
        <taxon>Rozella</taxon>
    </lineage>
</organism>
<feature type="region of interest" description="Disordered" evidence="1">
    <location>
        <begin position="266"/>
        <end position="306"/>
    </location>
</feature>
<gene>
    <name evidence="2" type="ORF">O9G_001158</name>
</gene>
<dbReference type="HOGENOM" id="CLU_489290_0_0_1"/>